<comment type="caution">
    <text evidence="6">The sequence shown here is derived from an EMBL/GenBank/DDBJ whole genome shotgun (WGS) entry which is preliminary data.</text>
</comment>
<evidence type="ECO:0000313" key="7">
    <source>
        <dbReference type="Proteomes" id="UP000035760"/>
    </source>
</evidence>
<evidence type="ECO:0000313" key="6">
    <source>
        <dbReference type="EMBL" id="CDI02892.1"/>
    </source>
</evidence>
<dbReference type="InterPro" id="IPR001173">
    <property type="entry name" value="Glyco_trans_2-like"/>
</dbReference>
<evidence type="ECO:0000259" key="5">
    <source>
        <dbReference type="Pfam" id="PF00535"/>
    </source>
</evidence>
<keyword evidence="4" id="KW-1133">Transmembrane helix</keyword>
<feature type="transmembrane region" description="Helical" evidence="4">
    <location>
        <begin position="356"/>
        <end position="385"/>
    </location>
</feature>
<dbReference type="InterPro" id="IPR029044">
    <property type="entry name" value="Nucleotide-diphossugar_trans"/>
</dbReference>
<gene>
    <name evidence="6" type="ORF">BN873_350148</name>
</gene>
<feature type="transmembrane region" description="Helical" evidence="4">
    <location>
        <begin position="428"/>
        <end position="454"/>
    </location>
</feature>
<dbReference type="STRING" id="1400863.BN873_350148"/>
<feature type="domain" description="Glycosyltransferase 2-like" evidence="5">
    <location>
        <begin position="116"/>
        <end position="228"/>
    </location>
</feature>
<reference evidence="6" key="1">
    <citation type="submission" date="2013-07" db="EMBL/GenBank/DDBJ databases">
        <authorList>
            <person name="McIlroy S."/>
        </authorList>
    </citation>
    <scope>NUCLEOTIDE SEQUENCE [LARGE SCALE GENOMIC DNA]</scope>
    <source>
        <strain evidence="6">Run_A_D11</strain>
    </source>
</reference>
<organism evidence="6 7">
    <name type="scientific">Candidatus Competibacter denitrificans Run_A_D11</name>
    <dbReference type="NCBI Taxonomy" id="1400863"/>
    <lineage>
        <taxon>Bacteria</taxon>
        <taxon>Pseudomonadati</taxon>
        <taxon>Pseudomonadota</taxon>
        <taxon>Gammaproteobacteria</taxon>
        <taxon>Candidatus Competibacteraceae</taxon>
        <taxon>Candidatus Competibacter</taxon>
    </lineage>
</organism>
<dbReference type="Pfam" id="PF00535">
    <property type="entry name" value="Glycos_transf_2"/>
    <property type="match status" value="1"/>
</dbReference>
<evidence type="ECO:0000256" key="2">
    <source>
        <dbReference type="ARBA" id="ARBA00022676"/>
    </source>
</evidence>
<proteinExistence type="inferred from homology"/>
<keyword evidence="2" id="KW-0328">Glycosyltransferase</keyword>
<dbReference type="Proteomes" id="UP000035760">
    <property type="component" value="Unassembled WGS sequence"/>
</dbReference>
<dbReference type="PANTHER" id="PTHR43179">
    <property type="entry name" value="RHAMNOSYLTRANSFERASE WBBL"/>
    <property type="match status" value="1"/>
</dbReference>
<evidence type="ECO:0000256" key="4">
    <source>
        <dbReference type="SAM" id="Phobius"/>
    </source>
</evidence>
<dbReference type="NCBIfam" id="TIGR03965">
    <property type="entry name" value="mycofact_glyco"/>
    <property type="match status" value="1"/>
</dbReference>
<feature type="transmembrane region" description="Helical" evidence="4">
    <location>
        <begin position="466"/>
        <end position="487"/>
    </location>
</feature>
<evidence type="ECO:0000256" key="1">
    <source>
        <dbReference type="ARBA" id="ARBA00006739"/>
    </source>
</evidence>
<reference evidence="6" key="2">
    <citation type="submission" date="2014-03" db="EMBL/GenBank/DDBJ databases">
        <title>Candidatus Competibacter-lineage genomes retrieved from metagenomes reveal functional metabolic diversity.</title>
        <authorList>
            <person name="McIlroy S.J."/>
            <person name="Albertsen M."/>
            <person name="Andresen E.K."/>
            <person name="Saunders A.M."/>
            <person name="Kristiansen R."/>
            <person name="Stokholm-Bjerregaard M."/>
            <person name="Nielsen K.L."/>
            <person name="Nielsen P.H."/>
        </authorList>
    </citation>
    <scope>NUCLEOTIDE SEQUENCE</scope>
    <source>
        <strain evidence="6">Run_A_D11</strain>
    </source>
</reference>
<name>W6M566_9GAMM</name>
<dbReference type="EMBL" id="CBTJ020000042">
    <property type="protein sequence ID" value="CDI02892.1"/>
    <property type="molecule type" value="Genomic_DNA"/>
</dbReference>
<dbReference type="PANTHER" id="PTHR43179:SF12">
    <property type="entry name" value="GALACTOFURANOSYLTRANSFERASE GLFT2"/>
    <property type="match status" value="1"/>
</dbReference>
<accession>W6M566</accession>
<keyword evidence="3" id="KW-0808">Transferase</keyword>
<dbReference type="SUPFAM" id="SSF53448">
    <property type="entry name" value="Nucleotide-diphospho-sugar transferases"/>
    <property type="match status" value="1"/>
</dbReference>
<keyword evidence="4" id="KW-0812">Transmembrane</keyword>
<dbReference type="Gene3D" id="3.90.550.10">
    <property type="entry name" value="Spore Coat Polysaccharide Biosynthesis Protein SpsA, Chain A"/>
    <property type="match status" value="1"/>
</dbReference>
<protein>
    <recommendedName>
        <fullName evidence="5">Glycosyltransferase 2-like domain-containing protein</fullName>
    </recommendedName>
</protein>
<dbReference type="GO" id="GO:0016757">
    <property type="term" value="F:glycosyltransferase activity"/>
    <property type="evidence" value="ECO:0007669"/>
    <property type="project" value="UniProtKB-KW"/>
</dbReference>
<dbReference type="AlphaFoldDB" id="W6M566"/>
<keyword evidence="4" id="KW-0472">Membrane</keyword>
<dbReference type="InterPro" id="IPR023981">
    <property type="entry name" value="MftF"/>
</dbReference>
<comment type="similarity">
    <text evidence="1">Belongs to the glycosyltransferase 2 family.</text>
</comment>
<evidence type="ECO:0000256" key="3">
    <source>
        <dbReference type="ARBA" id="ARBA00022679"/>
    </source>
</evidence>
<keyword evidence="7" id="KW-1185">Reference proteome</keyword>
<sequence>MKQAVRRRNGGAVALASLPHSLPAQPARYALQPGLAVLADAQGGVLLCMQPLMALRLNRQATSLLNALRQPCSMAELAVNVPGMALGTIETFLGSLMRRRLLIRYPATLTVWPNVSIIIPAHGRAEATRRCVQSLLALDYPADRREIIVVDDASTPPLIEVLNDLPIRLLRQERNIGQSAARNLAAAMASGTILAFIDNDCVAEPGWLRTLLPYLDDPAVAVVGGRVIAHPAHGVVAAFEAVRSPLDMGAAETEVIPSGAVSYLPTCNLLVRRDVVLAQGGFDAALRVGEDVDFIWRTLRSGQRAWYVPAGRVTHDHRVRWGDWLRRRADYGSSEADLQQRYPEGRRLMHLPRISLLLLLSVALTPWFGLAGLGPAAVAVILFGVEMVAKQRELRRIGVTLSVGRVAAALGRQQAAALYHLSANTVRYYSLPLLVMGAIQPYGLPAILLLLIAAPLMDHQRLQSQLSPLVFVGLYGLELAAYQVGLWCGCWQRRTLQPLLPRLIWRR</sequence>